<name>A0ABY9GZ98_9PSED</name>
<sequence>MNMITQKFRQSVNANTCIGTINTTEEFNAGLVELKEEAFPPEHNAAYVMFARQRSGEPNYTTKEITLSFSKEGLINGTYELTPLAHNVRLTYADNSNPAKPVIYTQSGGTAVWEYNAVTGVFYGTLKGAVVENHDDDEPKALTIDVKFSVRKNSALSSSLRARAVAA</sequence>
<evidence type="ECO:0000313" key="2">
    <source>
        <dbReference type="Proteomes" id="UP001230768"/>
    </source>
</evidence>
<gene>
    <name evidence="1" type="ORF">PSH88_14310</name>
</gene>
<proteinExistence type="predicted"/>
<dbReference type="EMBL" id="CP117430">
    <property type="protein sequence ID" value="WLI21136.1"/>
    <property type="molecule type" value="Genomic_DNA"/>
</dbReference>
<dbReference type="RefSeq" id="WP_305426892.1">
    <property type="nucleotide sequence ID" value="NZ_CP117430.1"/>
</dbReference>
<evidence type="ECO:0000313" key="1">
    <source>
        <dbReference type="EMBL" id="WLI21136.1"/>
    </source>
</evidence>
<dbReference type="Proteomes" id="UP001230768">
    <property type="component" value="Chromosome"/>
</dbReference>
<protein>
    <submittedName>
        <fullName evidence="1">Uncharacterized protein</fullName>
    </submittedName>
</protein>
<keyword evidence="2" id="KW-1185">Reference proteome</keyword>
<organism evidence="1 2">
    <name type="scientific">Pseudomonas wuhanensis</name>
    <dbReference type="NCBI Taxonomy" id="2954098"/>
    <lineage>
        <taxon>Bacteria</taxon>
        <taxon>Pseudomonadati</taxon>
        <taxon>Pseudomonadota</taxon>
        <taxon>Gammaproteobacteria</taxon>
        <taxon>Pseudomonadales</taxon>
        <taxon>Pseudomonadaceae</taxon>
        <taxon>Pseudomonas</taxon>
    </lineage>
</organism>
<reference evidence="1 2" key="1">
    <citation type="submission" date="2023-02" db="EMBL/GenBank/DDBJ databases">
        <title>Evolution of Hrp T3SS in non-pathogenic Pseudomonas fluorescens.</title>
        <authorList>
            <person name="Liao K."/>
            <person name="Wei H."/>
            <person name="Gu Y."/>
        </authorList>
    </citation>
    <scope>NUCLEOTIDE SEQUENCE [LARGE SCALE GENOMIC DNA]</scope>
    <source>
        <strain evidence="1 2">FP607</strain>
    </source>
</reference>
<accession>A0ABY9GZ98</accession>